<sequence>MEGGMRGPSDRVAAKARELGVDLRPNTRVVEEDTATRVVTDEHGERYAYRDLVWAADLKTLYRIARTDGLPERLRKRIAARTAEVLPTRGAGI</sequence>
<dbReference type="Proteomes" id="UP000001296">
    <property type="component" value="Chromosome"/>
</dbReference>
<dbReference type="InterPro" id="IPR036188">
    <property type="entry name" value="FAD/NAD-bd_sf"/>
</dbReference>
<protein>
    <submittedName>
        <fullName evidence="1">Uncharacterized protein</fullName>
    </submittedName>
</protein>
<dbReference type="PaxDb" id="665571-STHERM_c13380"/>
<dbReference type="SUPFAM" id="SSF51905">
    <property type="entry name" value="FAD/NAD(P)-binding domain"/>
    <property type="match status" value="1"/>
</dbReference>
<evidence type="ECO:0000313" key="2">
    <source>
        <dbReference type="Proteomes" id="UP000001296"/>
    </source>
</evidence>
<name>E0RU58_WINT6</name>
<organism evidence="1 2">
    <name type="scientific">Winmispira thermophila (strain ATCC 49972 / DSM 6192 / RI 19.B1)</name>
    <name type="common">Spirochaeta thermophila</name>
    <dbReference type="NCBI Taxonomy" id="665571"/>
    <lineage>
        <taxon>Bacteria</taxon>
        <taxon>Pseudomonadati</taxon>
        <taxon>Spirochaetota</taxon>
        <taxon>Spirochaetia</taxon>
        <taxon>Winmispirales</taxon>
        <taxon>Winmispiraceae</taxon>
        <taxon>Winmispira</taxon>
    </lineage>
</organism>
<reference evidence="1 2" key="2">
    <citation type="journal article" date="2010" name="J. Bacteriol.">
        <title>Genome sequence of the polysaccharide-degrading, thermophilic anaerobe Spirochaeta thermophila DSM 6192.</title>
        <authorList>
            <person name="Angelov A."/>
            <person name="Liebl S."/>
            <person name="Ballschmiter M."/>
            <person name="Bomeke M."/>
            <person name="Lehmann R."/>
            <person name="Liesegang H."/>
            <person name="Daniel R."/>
            <person name="Liebl W."/>
        </authorList>
    </citation>
    <scope>NUCLEOTIDE SEQUENCE [LARGE SCALE GENOMIC DNA]</scope>
    <source>
        <strain evidence="2">ATCC 49972 / DSM 6192 / RI 19.B1</strain>
    </source>
</reference>
<dbReference type="AlphaFoldDB" id="E0RU58"/>
<dbReference type="Gene3D" id="3.50.50.60">
    <property type="entry name" value="FAD/NAD(P)-binding domain"/>
    <property type="match status" value="1"/>
</dbReference>
<dbReference type="HOGENOM" id="CLU_2398116_0_0_12"/>
<dbReference type="eggNOG" id="COG1233">
    <property type="taxonomic scope" value="Bacteria"/>
</dbReference>
<proteinExistence type="predicted"/>
<evidence type="ECO:0000313" key="1">
    <source>
        <dbReference type="EMBL" id="ADN02279.1"/>
    </source>
</evidence>
<dbReference type="EMBL" id="CP001698">
    <property type="protein sequence ID" value="ADN02279.1"/>
    <property type="molecule type" value="Genomic_DNA"/>
</dbReference>
<gene>
    <name evidence="1" type="ordered locus">STHERM_c13380</name>
</gene>
<reference key="1">
    <citation type="submission" date="2009-08" db="EMBL/GenBank/DDBJ databases">
        <title>The genome sequence of Spirochaeta thermophila DSM6192.</title>
        <authorList>
            <person name="Angelov A."/>
            <person name="Mientus M."/>
            <person name="Wittenberg S."/>
            <person name="Lehmann R."/>
            <person name="Liesegang H."/>
            <person name="Daniel R."/>
            <person name="Liebl W."/>
        </authorList>
    </citation>
    <scope>NUCLEOTIDE SEQUENCE</scope>
    <source>
        <strain>DSM 6192</strain>
    </source>
</reference>
<accession>E0RU58</accession>
<dbReference type="KEGG" id="sta:STHERM_c13380"/>